<name>A0ACC3MHX5_9PEZI</name>
<dbReference type="EMBL" id="JAUTXU010000246">
    <property type="protein sequence ID" value="KAK3696148.1"/>
    <property type="molecule type" value="Genomic_DNA"/>
</dbReference>
<evidence type="ECO:0000313" key="2">
    <source>
        <dbReference type="Proteomes" id="UP001281147"/>
    </source>
</evidence>
<gene>
    <name evidence="1" type="ORF">LTR37_018119</name>
</gene>
<organism evidence="1 2">
    <name type="scientific">Vermiconidia calcicola</name>
    <dbReference type="NCBI Taxonomy" id="1690605"/>
    <lineage>
        <taxon>Eukaryota</taxon>
        <taxon>Fungi</taxon>
        <taxon>Dikarya</taxon>
        <taxon>Ascomycota</taxon>
        <taxon>Pezizomycotina</taxon>
        <taxon>Dothideomycetes</taxon>
        <taxon>Dothideomycetidae</taxon>
        <taxon>Mycosphaerellales</taxon>
        <taxon>Extremaceae</taxon>
        <taxon>Vermiconidia</taxon>
    </lineage>
</organism>
<keyword evidence="2" id="KW-1185">Reference proteome</keyword>
<accession>A0ACC3MHX5</accession>
<evidence type="ECO:0000313" key="1">
    <source>
        <dbReference type="EMBL" id="KAK3696148.1"/>
    </source>
</evidence>
<dbReference type="Proteomes" id="UP001281147">
    <property type="component" value="Unassembled WGS sequence"/>
</dbReference>
<sequence>MALNKLVLVTGGSGFVGSHCIIAALHAGYRVRTTVRSLKREDEVRQMLKLGGATEDQAKGVEFCAADLTKDDGWPEACKECAYVLHVASPFPPTIPKSADELIVPAREGTLRALRAAKSAGTVKRVVVTSSIAAVAYGHQQREKPFTEEDWTNLEDPSVPPYPRSKTIAEQAAWDWIAKEGGEMELSVVNPGGIFGPILSKTYSTSIELVVRLMNGQVPGLPNLGFSLVDVRDVADLHLRAMTDPKAAGQRYLCITDDGFIWTKDIALKMKNRLGDRARKIPTMVVPSFVLRLVGLWDKTVASVIPELNKVKNITNEKARTELGWRPRNAEDALVATAESLEQFGLLK</sequence>
<reference evidence="1" key="1">
    <citation type="submission" date="2023-07" db="EMBL/GenBank/DDBJ databases">
        <title>Black Yeasts Isolated from many extreme environments.</title>
        <authorList>
            <person name="Coleine C."/>
            <person name="Stajich J.E."/>
            <person name="Selbmann L."/>
        </authorList>
    </citation>
    <scope>NUCLEOTIDE SEQUENCE</scope>
    <source>
        <strain evidence="1">CCFEE 5714</strain>
    </source>
</reference>
<proteinExistence type="predicted"/>
<protein>
    <submittedName>
        <fullName evidence="1">Uncharacterized protein</fullName>
    </submittedName>
</protein>
<comment type="caution">
    <text evidence="1">The sequence shown here is derived from an EMBL/GenBank/DDBJ whole genome shotgun (WGS) entry which is preliminary data.</text>
</comment>